<dbReference type="RefSeq" id="WP_379957620.1">
    <property type="nucleotide sequence ID" value="NZ_JAUYVI010000005.1"/>
</dbReference>
<dbReference type="GO" id="GO:0016990">
    <property type="term" value="F:arginine deiminase activity"/>
    <property type="evidence" value="ECO:0007669"/>
    <property type="project" value="UniProtKB-EC"/>
</dbReference>
<dbReference type="Gene3D" id="3.75.10.10">
    <property type="entry name" value="L-arginine/glycine Amidinotransferase, Chain A"/>
    <property type="match status" value="1"/>
</dbReference>
<dbReference type="HAMAP" id="MF_00242">
    <property type="entry name" value="Arg_deiminase"/>
    <property type="match status" value="1"/>
</dbReference>
<evidence type="ECO:0000256" key="5">
    <source>
        <dbReference type="HAMAP-Rule" id="MF_00242"/>
    </source>
</evidence>
<evidence type="ECO:0000313" key="6">
    <source>
        <dbReference type="EMBL" id="MDQ7249544.1"/>
    </source>
</evidence>
<evidence type="ECO:0000256" key="2">
    <source>
        <dbReference type="ARBA" id="ARBA00010206"/>
    </source>
</evidence>
<dbReference type="Proteomes" id="UP001230156">
    <property type="component" value="Unassembled WGS sequence"/>
</dbReference>
<dbReference type="Pfam" id="PF02274">
    <property type="entry name" value="ADI"/>
    <property type="match status" value="1"/>
</dbReference>
<dbReference type="EC" id="3.5.3.6" evidence="5"/>
<reference evidence="7" key="1">
    <citation type="submission" date="2023-08" db="EMBL/GenBank/DDBJ databases">
        <title>Rhodospirillaceae gen. nov., a novel taxon isolated from the Yangtze River Yuezi River estuary sludge.</title>
        <authorList>
            <person name="Ruan L."/>
        </authorList>
    </citation>
    <scope>NUCLEOTIDE SEQUENCE [LARGE SCALE GENOMIC DNA]</scope>
    <source>
        <strain evidence="7">R-7</strain>
    </source>
</reference>
<evidence type="ECO:0000256" key="1">
    <source>
        <dbReference type="ARBA" id="ARBA00005213"/>
    </source>
</evidence>
<dbReference type="PRINTS" id="PR01466">
    <property type="entry name" value="ARGDEIMINASE"/>
</dbReference>
<accession>A0ABU0YPB5</accession>
<feature type="active site" description="Amidino-cysteine intermediate" evidence="5">
    <location>
        <position position="403"/>
    </location>
</feature>
<comment type="pathway">
    <text evidence="1 5">Amino-acid degradation; L-arginine degradation via ADI pathway; carbamoyl phosphate from L-arginine: step 1/2.</text>
</comment>
<evidence type="ECO:0000256" key="3">
    <source>
        <dbReference type="ARBA" id="ARBA00022801"/>
    </source>
</evidence>
<comment type="caution">
    <text evidence="6">The sequence shown here is derived from an EMBL/GenBank/DDBJ whole genome shotgun (WGS) entry which is preliminary data.</text>
</comment>
<organism evidence="6 7">
    <name type="scientific">Dongia sedimenti</name>
    <dbReference type="NCBI Taxonomy" id="3064282"/>
    <lineage>
        <taxon>Bacteria</taxon>
        <taxon>Pseudomonadati</taxon>
        <taxon>Pseudomonadota</taxon>
        <taxon>Alphaproteobacteria</taxon>
        <taxon>Rhodospirillales</taxon>
        <taxon>Dongiaceae</taxon>
        <taxon>Dongia</taxon>
    </lineage>
</organism>
<protein>
    <recommendedName>
        <fullName evidence="5">Arginine deiminase</fullName>
        <shortName evidence="5">ADI</shortName>
        <ecNumber evidence="5">3.5.3.6</ecNumber>
    </recommendedName>
    <alternativeName>
        <fullName evidence="5">Arginine dihydrolase</fullName>
        <shortName evidence="5">AD</shortName>
    </alternativeName>
</protein>
<keyword evidence="5" id="KW-0056">Arginine metabolism</keyword>
<comment type="subcellular location">
    <subcellularLocation>
        <location evidence="5">Cytoplasm</location>
    </subcellularLocation>
</comment>
<sequence length="413" mass="45917">MEAKQVMTELGVHSETGRLREVMVHRPDLSLQRLTPENCRGLLFDDVLWVKKARQEHDAFVDALRERGVTVRDFGTMLAETLAIPEARAWLLDRRLAPGAVGADVAQDLRAWLNEVPADWLSHHLIGGITRAEFPQPPQGLLARTLEPQDFLLPPLPNQLFTRDTSCWIYGGVSVNPMFWPARRPEAANVAAVYRFHPRFKGAKFETWWDIDDSPTGFPSLEGGDVMPVGRGVVLIGMGERSTPQMVAALAKRLFAKGAAERVIGALMPRDRSFMHLDTIFTFCAPDLATLYPQVVDRIRSFSLRPGKTADALEIVEESKTFTEVVKEALALKELRLVSTGGDSYEAEREQWDDGNNVVAVEPGVVIGYDRNVYTNTKLRHAGIEVITIEGSELGRGRGGGHCMTCPLIRDPI</sequence>
<name>A0ABU0YPB5_9PROT</name>
<dbReference type="InterPro" id="IPR003876">
    <property type="entry name" value="Arg_deiminase"/>
</dbReference>
<evidence type="ECO:0000313" key="7">
    <source>
        <dbReference type="Proteomes" id="UP001230156"/>
    </source>
</evidence>
<keyword evidence="3 5" id="KW-0378">Hydrolase</keyword>
<dbReference type="PIRSF" id="PIRSF006356">
    <property type="entry name" value="Arg_deiminase"/>
    <property type="match status" value="1"/>
</dbReference>
<gene>
    <name evidence="5" type="primary">arcA</name>
    <name evidence="6" type="ORF">Q8A70_17785</name>
</gene>
<dbReference type="PANTHER" id="PTHR47271">
    <property type="entry name" value="ARGININE DEIMINASE"/>
    <property type="match status" value="1"/>
</dbReference>
<evidence type="ECO:0000256" key="4">
    <source>
        <dbReference type="ARBA" id="ARBA00049429"/>
    </source>
</evidence>
<dbReference type="EMBL" id="JAUYVI010000005">
    <property type="protein sequence ID" value="MDQ7249544.1"/>
    <property type="molecule type" value="Genomic_DNA"/>
</dbReference>
<comment type="catalytic activity">
    <reaction evidence="4 5">
        <text>L-arginine + H2O = L-citrulline + NH4(+)</text>
        <dbReference type="Rhea" id="RHEA:19597"/>
        <dbReference type="ChEBI" id="CHEBI:15377"/>
        <dbReference type="ChEBI" id="CHEBI:28938"/>
        <dbReference type="ChEBI" id="CHEBI:32682"/>
        <dbReference type="ChEBI" id="CHEBI:57743"/>
        <dbReference type="EC" id="3.5.3.6"/>
    </reaction>
</comment>
<dbReference type="SUPFAM" id="SSF55909">
    <property type="entry name" value="Pentein"/>
    <property type="match status" value="1"/>
</dbReference>
<keyword evidence="7" id="KW-1185">Reference proteome</keyword>
<dbReference type="Gene3D" id="1.10.3930.10">
    <property type="entry name" value="Arginine deiminase"/>
    <property type="match status" value="1"/>
</dbReference>
<dbReference type="PANTHER" id="PTHR47271:SF2">
    <property type="entry name" value="ARGININE DEIMINASE"/>
    <property type="match status" value="1"/>
</dbReference>
<dbReference type="NCBIfam" id="NF002381">
    <property type="entry name" value="PRK01388.1"/>
    <property type="match status" value="1"/>
</dbReference>
<comment type="similarity">
    <text evidence="2 5">Belongs to the arginine deiminase family.</text>
</comment>
<keyword evidence="5" id="KW-0963">Cytoplasm</keyword>
<proteinExistence type="inferred from homology"/>